<feature type="compositionally biased region" description="Basic and acidic residues" evidence="12">
    <location>
        <begin position="353"/>
        <end position="369"/>
    </location>
</feature>
<dbReference type="InterPro" id="IPR048549">
    <property type="entry name" value="KRR1-like_KH2_euk"/>
</dbReference>
<dbReference type="InterPro" id="IPR041174">
    <property type="entry name" value="KRR1-like_KH1"/>
</dbReference>
<comment type="function">
    <text evidence="9">Required for 40S ribosome biogenesis. Involved in nucleolar processing of pre-18S ribosomal RNA and ribosome assembly. Essential for vegetative growth.</text>
</comment>
<organism>
    <name type="scientific">Serpula lacrymans var. lacrymans (strain S7.9)</name>
    <name type="common">Dry rot fungus</name>
    <dbReference type="NCBI Taxonomy" id="578457"/>
    <lineage>
        <taxon>Eukaryota</taxon>
        <taxon>Fungi</taxon>
        <taxon>Dikarya</taxon>
        <taxon>Basidiomycota</taxon>
        <taxon>Agaricomycotina</taxon>
        <taxon>Agaricomycetes</taxon>
        <taxon>Agaricomycetidae</taxon>
        <taxon>Boletales</taxon>
        <taxon>Coniophorineae</taxon>
        <taxon>Serpulaceae</taxon>
        <taxon>Serpula</taxon>
    </lineage>
</organism>
<evidence type="ECO:0000256" key="5">
    <source>
        <dbReference type="ARBA" id="ARBA00022552"/>
    </source>
</evidence>
<comment type="subcellular location">
    <subcellularLocation>
        <location evidence="1 11">Nucleus</location>
        <location evidence="1 11">Nucleolus</location>
    </subcellularLocation>
</comment>
<gene>
    <name evidence="14" type="ORF">SERLADRAFT_381537</name>
</gene>
<dbReference type="HOGENOM" id="CLU_040185_0_2_1"/>
<dbReference type="Pfam" id="PF21800">
    <property type="entry name" value="KH_KRR1_2nd"/>
    <property type="match status" value="1"/>
</dbReference>
<keyword evidence="8 11" id="KW-0687">Ribonucleoprotein</keyword>
<feature type="compositionally biased region" description="Basic and acidic residues" evidence="12">
    <location>
        <begin position="302"/>
        <end position="332"/>
    </location>
</feature>
<sequence>MEGEEPVVNKNKRHRKDKPWDTDDIDQWKIDAFQPIDNKGGVFTEESSFATLFPKYREKYLREVWSAVTRALDSHGIGCTLDLVHGSMSVKTTRKTYDPYVLLKARDMIKLLARGVAISQAVKVLQDDVACDIIKIGSLVRNKERFVKRRQRIIGPDGSTLKAIELLTQCYVLVQGSTVSVMGPYKSLKEVRRIVLDCMKNIHPIYRIKELMIRRELAKDPKLATESWDRFLPQFRKRHLKTSEKTAKKNEKQAVKDEARKAAGLDPAQKTDKTAKKVYTPFPPPQLPRKVDMQLESGEYFLKPHEREAREIEQRKQKQAETTAKRQKERAEVFIAPVETAAPTVGEKKKRRLAETDDGVHGHEEQSESKKKKKKKKEKILGSEVS</sequence>
<feature type="domain" description="K Homology" evidence="13">
    <location>
        <begin position="128"/>
        <end position="200"/>
    </location>
</feature>
<dbReference type="OrthoDB" id="441223at2759"/>
<feature type="region of interest" description="Disordered" evidence="12">
    <location>
        <begin position="1"/>
        <end position="20"/>
    </location>
</feature>
<evidence type="ECO:0000256" key="10">
    <source>
        <dbReference type="ARBA" id="ARBA00025908"/>
    </source>
</evidence>
<dbReference type="PANTHER" id="PTHR12581:SF0">
    <property type="entry name" value="KRR1 SMALL SUBUNIT PROCESSOME COMPONENT HOMOLOG"/>
    <property type="match status" value="1"/>
</dbReference>
<comment type="similarity">
    <text evidence="2 11">Belongs to the KRR1 family.</text>
</comment>
<dbReference type="GO" id="GO:0003723">
    <property type="term" value="F:RNA binding"/>
    <property type="evidence" value="ECO:0007669"/>
    <property type="project" value="UniProtKB-KW"/>
</dbReference>
<evidence type="ECO:0000256" key="3">
    <source>
        <dbReference type="ARBA" id="ARBA00017405"/>
    </source>
</evidence>
<keyword evidence="7 11" id="KW-0539">Nucleus</keyword>
<proteinExistence type="inferred from homology"/>
<protein>
    <recommendedName>
        <fullName evidence="3 11">KRR1 small subunit processome component</fullName>
    </recommendedName>
    <alternativeName>
        <fullName evidence="11">KRR-R motif-containing protein 1</fullName>
    </alternativeName>
</protein>
<name>F8NPI0_SERL9</name>
<evidence type="ECO:0000256" key="4">
    <source>
        <dbReference type="ARBA" id="ARBA00022517"/>
    </source>
</evidence>
<dbReference type="CDD" id="cd22394">
    <property type="entry name" value="KH-I_KRR1_rpt2"/>
    <property type="match status" value="1"/>
</dbReference>
<feature type="compositionally biased region" description="Basic and acidic residues" evidence="12">
    <location>
        <begin position="241"/>
        <end position="275"/>
    </location>
</feature>
<evidence type="ECO:0000256" key="6">
    <source>
        <dbReference type="ARBA" id="ARBA00022884"/>
    </source>
</evidence>
<comment type="subunit">
    <text evidence="10">Component of the ribosomal small subunit (SSU) processome composed of at least 40 protein subunits and snoRNA U3. Interacts with snoRNA U3. Interacts with MPP10, KRI1 and with ribosomal proteins RPS1A, RPS4A, RPS4B, RPS8A, RPS8B, RPS11A, RPS11B, RPS13, RPS24, RPS25, RPL4A, RPL7B, RPL8, RPL23, RPL25 and RPL28.</text>
</comment>
<keyword evidence="6 11" id="KW-0694">RNA-binding</keyword>
<feature type="region of interest" description="Disordered" evidence="12">
    <location>
        <begin position="239"/>
        <end position="386"/>
    </location>
</feature>
<dbReference type="KEGG" id="sla:SERLADRAFT_381537"/>
<keyword evidence="4 11" id="KW-0690">Ribosome biogenesis</keyword>
<dbReference type="RefSeq" id="XP_007315281.1">
    <property type="nucleotide sequence ID" value="XM_007315219.1"/>
</dbReference>
<dbReference type="FunFam" id="3.30.1370.10:FF:000014">
    <property type="entry name" value="KRR1 small subunit processome component"/>
    <property type="match status" value="1"/>
</dbReference>
<evidence type="ECO:0000256" key="7">
    <source>
        <dbReference type="ARBA" id="ARBA00023242"/>
    </source>
</evidence>
<evidence type="ECO:0000256" key="8">
    <source>
        <dbReference type="ARBA" id="ARBA00023274"/>
    </source>
</evidence>
<dbReference type="InterPro" id="IPR048548">
    <property type="entry name" value="KRR1-like_KH2"/>
</dbReference>
<evidence type="ECO:0000256" key="11">
    <source>
        <dbReference type="PIRNR" id="PIRNR006515"/>
    </source>
</evidence>
<evidence type="ECO:0000313" key="14">
    <source>
        <dbReference type="EMBL" id="EGO27190.1"/>
    </source>
</evidence>
<evidence type="ECO:0000259" key="13">
    <source>
        <dbReference type="SMART" id="SM00322"/>
    </source>
</evidence>
<keyword evidence="5 11" id="KW-0698">rRNA processing</keyword>
<evidence type="ECO:0000256" key="1">
    <source>
        <dbReference type="ARBA" id="ARBA00004604"/>
    </source>
</evidence>
<dbReference type="GeneID" id="18810954"/>
<dbReference type="GO" id="GO:0032040">
    <property type="term" value="C:small-subunit processome"/>
    <property type="evidence" value="ECO:0007669"/>
    <property type="project" value="TreeGrafter"/>
</dbReference>
<evidence type="ECO:0000256" key="12">
    <source>
        <dbReference type="SAM" id="MobiDB-lite"/>
    </source>
</evidence>
<dbReference type="SUPFAM" id="SSF54791">
    <property type="entry name" value="Eukaryotic type KH-domain (KH-domain type I)"/>
    <property type="match status" value="1"/>
</dbReference>
<dbReference type="Proteomes" id="UP000008064">
    <property type="component" value="Unassembled WGS sequence"/>
</dbReference>
<dbReference type="InterPro" id="IPR004087">
    <property type="entry name" value="KH_dom"/>
</dbReference>
<dbReference type="SMART" id="SM00322">
    <property type="entry name" value="KH"/>
    <property type="match status" value="1"/>
</dbReference>
<evidence type="ECO:0000256" key="2">
    <source>
        <dbReference type="ARBA" id="ARBA00009344"/>
    </source>
</evidence>
<dbReference type="CDD" id="cd22393">
    <property type="entry name" value="KH-I_KRR1_rpt1"/>
    <property type="match status" value="1"/>
</dbReference>
<accession>F8NPI0</accession>
<dbReference type="FunFam" id="3.30.1370.10:FF:000011">
    <property type="entry name" value="KRR1 small subunit processome component"/>
    <property type="match status" value="1"/>
</dbReference>
<reference evidence="14" key="1">
    <citation type="submission" date="2011-04" db="EMBL/GenBank/DDBJ databases">
        <title>Evolution of plant cell wall degrading machinery underlies the functional diversity of forest fungi.</title>
        <authorList>
            <consortium name="US DOE Joint Genome Institute (JGI-PGF)"/>
            <person name="Eastwood D.C."/>
            <person name="Floudas D."/>
            <person name="Binder M."/>
            <person name="Majcherczyk A."/>
            <person name="Schneider P."/>
            <person name="Aerts A."/>
            <person name="Asiegbu F.O."/>
            <person name="Baker S.E."/>
            <person name="Barry K."/>
            <person name="Bendiksby M."/>
            <person name="Blumentritt M."/>
            <person name="Coutinho P.M."/>
            <person name="Cullen D."/>
            <person name="Cullen D."/>
            <person name="Gathman A."/>
            <person name="Goodell B."/>
            <person name="Henrissat B."/>
            <person name="Ihrmark K."/>
            <person name="Kauserud H."/>
            <person name="Kohler A."/>
            <person name="LaButti K."/>
            <person name="Lapidus A."/>
            <person name="Lavin J.L."/>
            <person name="Lee Y.-H."/>
            <person name="Lindquist E."/>
            <person name="Lilly W."/>
            <person name="Lucas S."/>
            <person name="Morin E."/>
            <person name="Murat C."/>
            <person name="Oguiza J.A."/>
            <person name="Park J."/>
            <person name="Pisabarro A.G."/>
            <person name="Riley R."/>
            <person name="Rosling A."/>
            <person name="Salamov A."/>
            <person name="Schmidt O."/>
            <person name="Schmutz J."/>
            <person name="Skrede I."/>
            <person name="Stenlid J."/>
            <person name="Wiebenga A."/>
            <person name="Xie X."/>
            <person name="Kues U."/>
            <person name="Hibbett D.S."/>
            <person name="Hoffmeister D."/>
            <person name="Hogberg N."/>
            <person name="Martin F."/>
            <person name="Grigoriev I.V."/>
            <person name="Watkinson S.C."/>
        </authorList>
    </citation>
    <scope>NUCLEOTIDE SEQUENCE</scope>
    <source>
        <strain evidence="14">S7.9</strain>
    </source>
</reference>
<dbReference type="PIRSF" id="PIRSF006515">
    <property type="entry name" value="KRR1"/>
    <property type="match status" value="1"/>
</dbReference>
<dbReference type="Pfam" id="PF17903">
    <property type="entry name" value="KH_KRR1_1st"/>
    <property type="match status" value="1"/>
</dbReference>
<dbReference type="GO" id="GO:0006364">
    <property type="term" value="P:rRNA processing"/>
    <property type="evidence" value="ECO:0007669"/>
    <property type="project" value="UniProtKB-KW"/>
</dbReference>
<dbReference type="InterPro" id="IPR036612">
    <property type="entry name" value="KH_dom_type_1_sf"/>
</dbReference>
<evidence type="ECO:0000256" key="9">
    <source>
        <dbReference type="ARBA" id="ARBA00024668"/>
    </source>
</evidence>
<dbReference type="PANTHER" id="PTHR12581">
    <property type="entry name" value="HIV-1 REV BINDING PROTEIN 2, 3"/>
    <property type="match status" value="1"/>
</dbReference>
<dbReference type="InterPro" id="IPR048550">
    <property type="entry name" value="KRR1-like_KH1_euk"/>
</dbReference>
<dbReference type="InterPro" id="IPR024166">
    <property type="entry name" value="rRNA_assembly_KRR1"/>
</dbReference>
<dbReference type="Gene3D" id="3.30.1370.10">
    <property type="entry name" value="K Homology domain, type 1"/>
    <property type="match status" value="2"/>
</dbReference>
<dbReference type="AlphaFoldDB" id="F8NPI0"/>
<dbReference type="EMBL" id="GL945431">
    <property type="protein sequence ID" value="EGO27190.1"/>
    <property type="molecule type" value="Genomic_DNA"/>
</dbReference>